<organism evidence="6 7">
    <name type="scientific">Marinomonas profundimaris</name>
    <dbReference type="NCBI Taxonomy" id="1208321"/>
    <lineage>
        <taxon>Bacteria</taxon>
        <taxon>Pseudomonadati</taxon>
        <taxon>Pseudomonadota</taxon>
        <taxon>Gammaproteobacteria</taxon>
        <taxon>Oceanospirillales</taxon>
        <taxon>Oceanospirillaceae</taxon>
        <taxon>Marinomonas</taxon>
    </lineage>
</organism>
<evidence type="ECO:0000256" key="2">
    <source>
        <dbReference type="ARBA" id="ARBA00022679"/>
    </source>
</evidence>
<evidence type="ECO:0000256" key="4">
    <source>
        <dbReference type="ARBA" id="ARBA00022777"/>
    </source>
</evidence>
<keyword evidence="2 5" id="KW-0808">Transferase</keyword>
<dbReference type="EC" id="2.7.4.28" evidence="5"/>
<evidence type="ECO:0000256" key="5">
    <source>
        <dbReference type="HAMAP-Rule" id="MF_01062"/>
    </source>
</evidence>
<reference evidence="6 7" key="1">
    <citation type="journal article" date="2014" name="Genome Announc.">
        <title>Draft Genome Sequence of Marinomonas sp. Strain D104, a Polycyclic Aromatic Hydrocarbon-Degrading Bacterium from the Deep-Sea Sediment of the Arctic Ocean.</title>
        <authorList>
            <person name="Dong C."/>
            <person name="Bai X."/>
            <person name="Lai Q."/>
            <person name="Xie Y."/>
            <person name="Chen X."/>
            <person name="Shao Z."/>
        </authorList>
    </citation>
    <scope>NUCLEOTIDE SEQUENCE [LARGE SCALE GENOMIC DNA]</scope>
    <source>
        <strain evidence="6 7">D104</strain>
    </source>
</reference>
<dbReference type="GO" id="GO:0005524">
    <property type="term" value="F:ATP binding"/>
    <property type="evidence" value="ECO:0007669"/>
    <property type="project" value="InterPro"/>
</dbReference>
<dbReference type="GO" id="GO:0004674">
    <property type="term" value="F:protein serine/threonine kinase activity"/>
    <property type="evidence" value="ECO:0007669"/>
    <property type="project" value="UniProtKB-UniRule"/>
</dbReference>
<comment type="similarity">
    <text evidence="5">Belongs to the pyruvate, phosphate/water dikinase regulatory protein family. PSRP subfamily.</text>
</comment>
<sequence>MSLDNNKMGGNGMKVYFVSDGTAITAEVFGSAMLSFFDVAVETKSVPFLTTKDQAEGLKQQINLEVQQGVALLVFYTVSDVAIRDIVQSCDCHCYNLFGDLLLPIEKALGVKAQPTAQKAHGMKEGVYDGRIDAINYALANDDGASIKNFDQADIILLGVSRSGKTPTSLYLAMQYGIKAANYPITEDDFSSPGLPKILKEHKKKLFGLTIDAQRLHEIRTGRMAASKYASARQCRYEVDEVESLYRQERIPFLNSTKLSVEEISTKVMAEMNLVRHRQ</sequence>
<comment type="catalytic activity">
    <reaction evidence="5">
        <text>[pyruvate, water dikinase]-phosphate + phosphate + H(+) = [pyruvate, water dikinase] + diphosphate</text>
        <dbReference type="Rhea" id="RHEA:48580"/>
        <dbReference type="Rhea" id="RHEA-COMP:11425"/>
        <dbReference type="Rhea" id="RHEA-COMP:11426"/>
        <dbReference type="ChEBI" id="CHEBI:15378"/>
        <dbReference type="ChEBI" id="CHEBI:33019"/>
        <dbReference type="ChEBI" id="CHEBI:43176"/>
        <dbReference type="ChEBI" id="CHEBI:43474"/>
        <dbReference type="ChEBI" id="CHEBI:68546"/>
        <dbReference type="EC" id="2.7.4.28"/>
    </reaction>
</comment>
<keyword evidence="1 5" id="KW-0723">Serine/threonine-protein kinase</keyword>
<dbReference type="HAMAP" id="MF_01062">
    <property type="entry name" value="PSRP"/>
    <property type="match status" value="1"/>
</dbReference>
<keyword evidence="4 5" id="KW-0418">Kinase</keyword>
<dbReference type="InterPro" id="IPR026530">
    <property type="entry name" value="PSRP"/>
</dbReference>
<dbReference type="RefSeq" id="WP_024022298.1">
    <property type="nucleotide sequence ID" value="NZ_AYOZ01000001.1"/>
</dbReference>
<name>W1RZL8_9GAMM</name>
<accession>W1RZL8</accession>
<proteinExistence type="inferred from homology"/>
<dbReference type="GO" id="GO:0016776">
    <property type="term" value="F:phosphotransferase activity, phosphate group as acceptor"/>
    <property type="evidence" value="ECO:0007669"/>
    <property type="project" value="UniProtKB-UniRule"/>
</dbReference>
<dbReference type="AlphaFoldDB" id="W1RZL8"/>
<dbReference type="EC" id="2.7.11.33" evidence="5"/>
<dbReference type="PATRIC" id="fig|1208321.3.peg.75"/>
<evidence type="ECO:0000313" key="7">
    <source>
        <dbReference type="Proteomes" id="UP000018857"/>
    </source>
</evidence>
<dbReference type="PANTHER" id="PTHR31756">
    <property type="entry name" value="PYRUVATE, PHOSPHATE DIKINASE REGULATORY PROTEIN 1, CHLOROPLASTIC"/>
    <property type="match status" value="1"/>
</dbReference>
<dbReference type="InterPro" id="IPR005177">
    <property type="entry name" value="Kinase-pyrophosphorylase"/>
</dbReference>
<feature type="binding site" evidence="5">
    <location>
        <begin position="159"/>
        <end position="166"/>
    </location>
    <ligand>
        <name>ADP</name>
        <dbReference type="ChEBI" id="CHEBI:456216"/>
    </ligand>
</feature>
<dbReference type="EMBL" id="AYOZ01000001">
    <property type="protein sequence ID" value="ETI62245.1"/>
    <property type="molecule type" value="Genomic_DNA"/>
</dbReference>
<dbReference type="PANTHER" id="PTHR31756:SF3">
    <property type="entry name" value="PYRUVATE, PHOSPHATE DIKINASE REGULATORY PROTEIN 1, CHLOROPLASTIC"/>
    <property type="match status" value="1"/>
</dbReference>
<protein>
    <recommendedName>
        <fullName evidence="5">Putative phosphoenolpyruvate synthase regulatory protein</fullName>
        <shortName evidence="5">PEP synthase regulatory protein</shortName>
        <shortName evidence="5">PSRP</shortName>
        <ecNumber evidence="5">2.7.11.33</ecNumber>
        <ecNumber evidence="5">2.7.4.28</ecNumber>
    </recommendedName>
    <alternativeName>
        <fullName evidence="5">Pyruvate, water dikinase regulatory protein</fullName>
    </alternativeName>
</protein>
<dbReference type="eggNOG" id="COG1806">
    <property type="taxonomic scope" value="Bacteria"/>
</dbReference>
<comment type="catalytic activity">
    <reaction evidence="5">
        <text>[pyruvate, water dikinase] + ADP = [pyruvate, water dikinase]-phosphate + AMP + H(+)</text>
        <dbReference type="Rhea" id="RHEA:46020"/>
        <dbReference type="Rhea" id="RHEA-COMP:11425"/>
        <dbReference type="Rhea" id="RHEA-COMP:11426"/>
        <dbReference type="ChEBI" id="CHEBI:15378"/>
        <dbReference type="ChEBI" id="CHEBI:43176"/>
        <dbReference type="ChEBI" id="CHEBI:68546"/>
        <dbReference type="ChEBI" id="CHEBI:456215"/>
        <dbReference type="ChEBI" id="CHEBI:456216"/>
        <dbReference type="EC" id="2.7.11.33"/>
    </reaction>
</comment>
<dbReference type="NCBIfam" id="NF003742">
    <property type="entry name" value="PRK05339.1"/>
    <property type="match status" value="1"/>
</dbReference>
<dbReference type="GO" id="GO:0043531">
    <property type="term" value="F:ADP binding"/>
    <property type="evidence" value="ECO:0007669"/>
    <property type="project" value="UniProtKB-UniRule"/>
</dbReference>
<comment type="caution">
    <text evidence="6">The sequence shown here is derived from an EMBL/GenBank/DDBJ whole genome shotgun (WGS) entry which is preliminary data.</text>
</comment>
<keyword evidence="3 5" id="KW-0547">Nucleotide-binding</keyword>
<evidence type="ECO:0000256" key="1">
    <source>
        <dbReference type="ARBA" id="ARBA00022527"/>
    </source>
</evidence>
<dbReference type="Pfam" id="PF03618">
    <property type="entry name" value="Kinase-PPPase"/>
    <property type="match status" value="1"/>
</dbReference>
<keyword evidence="7" id="KW-1185">Reference proteome</keyword>
<evidence type="ECO:0000313" key="6">
    <source>
        <dbReference type="EMBL" id="ETI62245.1"/>
    </source>
</evidence>
<dbReference type="Proteomes" id="UP000018857">
    <property type="component" value="Unassembled WGS sequence"/>
</dbReference>
<comment type="function">
    <text evidence="5">Bifunctional serine/threonine kinase and phosphorylase involved in the regulation of the phosphoenolpyruvate synthase (PEPS) by catalyzing its phosphorylation/dephosphorylation.</text>
</comment>
<gene>
    <name evidence="6" type="ORF">D104_00375</name>
</gene>
<evidence type="ECO:0000256" key="3">
    <source>
        <dbReference type="ARBA" id="ARBA00022741"/>
    </source>
</evidence>
<dbReference type="STRING" id="1208321.D104_00375"/>